<dbReference type="Pfam" id="PF21348">
    <property type="entry name" value="RGL11_C"/>
    <property type="match status" value="1"/>
</dbReference>
<protein>
    <recommendedName>
        <fullName evidence="1">Rhamnogalacturonan lyase family 11 C-terminal domain-containing protein</fullName>
    </recommendedName>
</protein>
<gene>
    <name evidence="2" type="ORF">LCGC14_0124150</name>
</gene>
<sequence length="427" mass="46148">MHKDGQTMTPSLFDVRANDLSSEGVPVIRPWKRIALDPDYAGAWIVAGDVDGDGQVEIVSAKNFDADDVHYTSSVIVHRLDGSVLWRWGDPAGGRNTLHHDVACQIHDWDGDGRNEVVVATKDAVVELDGATGREKHRFPIPPDSADCIVFANLSGGDRASEVLVKTRYGQIWAFTRDGELLWTIEEPAGYGTAHQPRPMDIDGDGRDEIMAGYAMLNPDGTSRWDLAVGKLSIEPGHLDCVRVFEMGKTPRDSRLALTLCTGYCVAMIDGDGGPVWSVTGHHFESIDVGKVCADVPGKQVVVDIDHREVGYSPLWVLDDRGNLLGQIITDGSRHHMLVDWFGGGLDSIVMGTAAAMFDGHGQKVGVFDVPAAEIGRCAKGDMTGDGRVDLVFWADPASEVCIFANKMGAKPNAPLPLGTGTNFTLY</sequence>
<feature type="domain" description="Rhamnogalacturonan lyase family 11 C-terminal" evidence="1">
    <location>
        <begin position="40"/>
        <end position="131"/>
    </location>
</feature>
<dbReference type="AlphaFoldDB" id="A0A0F9V5W3"/>
<dbReference type="SUPFAM" id="SSF69318">
    <property type="entry name" value="Integrin alpha N-terminal domain"/>
    <property type="match status" value="1"/>
</dbReference>
<dbReference type="PANTHER" id="PTHR43118:SF1">
    <property type="entry name" value="RHAMNOGALACTURONAN LYASE (EUROFUNG)"/>
    <property type="match status" value="1"/>
</dbReference>
<proteinExistence type="predicted"/>
<dbReference type="EMBL" id="LAZR01000039">
    <property type="protein sequence ID" value="KKO00641.1"/>
    <property type="molecule type" value="Genomic_DNA"/>
</dbReference>
<comment type="caution">
    <text evidence="2">The sequence shown here is derived from an EMBL/GenBank/DDBJ whole genome shotgun (WGS) entry which is preliminary data.</text>
</comment>
<dbReference type="InterPro" id="IPR049366">
    <property type="entry name" value="RGL11_C"/>
</dbReference>
<dbReference type="InterPro" id="IPR028994">
    <property type="entry name" value="Integrin_alpha_N"/>
</dbReference>
<accession>A0A0F9V5W3</accession>
<evidence type="ECO:0000259" key="1">
    <source>
        <dbReference type="Pfam" id="PF21348"/>
    </source>
</evidence>
<organism evidence="2">
    <name type="scientific">marine sediment metagenome</name>
    <dbReference type="NCBI Taxonomy" id="412755"/>
    <lineage>
        <taxon>unclassified sequences</taxon>
        <taxon>metagenomes</taxon>
        <taxon>ecological metagenomes</taxon>
    </lineage>
</organism>
<dbReference type="PANTHER" id="PTHR43118">
    <property type="entry name" value="RHAMNOGALACTURONAN LYASE (EUROFUNG)"/>
    <property type="match status" value="1"/>
</dbReference>
<reference evidence="2" key="1">
    <citation type="journal article" date="2015" name="Nature">
        <title>Complex archaea that bridge the gap between prokaryotes and eukaryotes.</title>
        <authorList>
            <person name="Spang A."/>
            <person name="Saw J.H."/>
            <person name="Jorgensen S.L."/>
            <person name="Zaremba-Niedzwiedzka K."/>
            <person name="Martijn J."/>
            <person name="Lind A.E."/>
            <person name="van Eijk R."/>
            <person name="Schleper C."/>
            <person name="Guy L."/>
            <person name="Ettema T.J."/>
        </authorList>
    </citation>
    <scope>NUCLEOTIDE SEQUENCE</scope>
</reference>
<evidence type="ECO:0000313" key="2">
    <source>
        <dbReference type="EMBL" id="KKO00641.1"/>
    </source>
</evidence>
<dbReference type="InterPro" id="IPR034641">
    <property type="entry name" value="RGL11"/>
</dbReference>
<name>A0A0F9V5W3_9ZZZZ</name>